<dbReference type="EMBL" id="BK015689">
    <property type="protein sequence ID" value="DAE19975.1"/>
    <property type="molecule type" value="Genomic_DNA"/>
</dbReference>
<sequence length="52" mass="5527">MFTDNGVQKTYKEAKEGNYGKAALSGIGDALNIMGTVHLPTSSTQAIKELIN</sequence>
<accession>A0A8S5QL44</accession>
<name>A0A8S5QL44_9CAUD</name>
<evidence type="ECO:0000313" key="1">
    <source>
        <dbReference type="EMBL" id="DAE19975.1"/>
    </source>
</evidence>
<reference evidence="1" key="1">
    <citation type="journal article" date="2021" name="Proc. Natl. Acad. Sci. U.S.A.">
        <title>A Catalog of Tens of Thousands of Viruses from Human Metagenomes Reveals Hidden Associations with Chronic Diseases.</title>
        <authorList>
            <person name="Tisza M.J."/>
            <person name="Buck C.B."/>
        </authorList>
    </citation>
    <scope>NUCLEOTIDE SEQUENCE</scope>
    <source>
        <strain evidence="1">CtYsL76</strain>
    </source>
</reference>
<organism evidence="1">
    <name type="scientific">CrAss-like virus sp. ctYsL76</name>
    <dbReference type="NCBI Taxonomy" id="2826826"/>
    <lineage>
        <taxon>Viruses</taxon>
        <taxon>Duplodnaviria</taxon>
        <taxon>Heunggongvirae</taxon>
        <taxon>Uroviricota</taxon>
        <taxon>Caudoviricetes</taxon>
        <taxon>Crassvirales</taxon>
    </lineage>
</organism>
<protein>
    <submittedName>
        <fullName evidence="1">Uncharacterized protein</fullName>
    </submittedName>
</protein>
<proteinExistence type="predicted"/>